<dbReference type="InterPro" id="IPR058673">
    <property type="entry name" value="HHO5-like_N"/>
</dbReference>
<dbReference type="InterPro" id="IPR001005">
    <property type="entry name" value="SANT/Myb"/>
</dbReference>
<dbReference type="InterPro" id="IPR009057">
    <property type="entry name" value="Homeodomain-like_sf"/>
</dbReference>
<evidence type="ECO:0000256" key="6">
    <source>
        <dbReference type="SAM" id="Coils"/>
    </source>
</evidence>
<dbReference type="Gene3D" id="1.10.10.60">
    <property type="entry name" value="Homeodomain-like"/>
    <property type="match status" value="1"/>
</dbReference>
<feature type="coiled-coil region" evidence="6">
    <location>
        <begin position="56"/>
        <end position="104"/>
    </location>
</feature>
<dbReference type="GO" id="GO:0005634">
    <property type="term" value="C:nucleus"/>
    <property type="evidence" value="ECO:0007669"/>
    <property type="project" value="UniProtKB-SubCell"/>
</dbReference>
<dbReference type="AlphaFoldDB" id="A0ABD3B732"/>
<evidence type="ECO:0000256" key="3">
    <source>
        <dbReference type="ARBA" id="ARBA00023125"/>
    </source>
</evidence>
<dbReference type="GO" id="GO:0006355">
    <property type="term" value="P:regulation of DNA-templated transcription"/>
    <property type="evidence" value="ECO:0007669"/>
    <property type="project" value="UniProtKB-ARBA"/>
</dbReference>
<dbReference type="InterPro" id="IPR006447">
    <property type="entry name" value="Myb_dom_plants"/>
</dbReference>
<feature type="region of interest" description="Disordered" evidence="7">
    <location>
        <begin position="368"/>
        <end position="430"/>
    </location>
</feature>
<proteinExistence type="predicted"/>
<comment type="subcellular location">
    <subcellularLocation>
        <location evidence="1">Nucleus</location>
    </subcellularLocation>
</comment>
<accession>A0ABD3B732</accession>
<sequence>MGSIPPELSLDFTPKIPSTTASSQNTSFCYIPKTIDEFFRQVSMMDGVVNDKLSKLDDYVKRLEDEMRKIDAFKRELPLCMLLLHDAIRNLKEESMKYKQSNAEPVLEEFIPIKKTCDENEKEMVAETRKDEDFSSISRDKMSWMSSVQLWNGDNSSKTDMDDINPGQNSKPETKKSVSEEENRDGLFVSCKNQTVARTFLPFQGSSGVPIVMTRKVDEYGLPGVPGLSLHTPGSKKPREEDMGDIQSAGLNKTIGGSRALSCSVSSFQSDVRAAVSQQQQQTSRKQRRCWSPELHRRFVDALQKLGGCQAATPKQIRELMQVDGLTNDEVKSHLQKYRLHTRRLPPMTGTSLNQPVNVLGALWMSQDQHGESSKQNHSQSGSPQGPLQLGGASGGTSMTGGDSMGDEEDEKSESHSWKNHILRSHRNDV</sequence>
<feature type="region of interest" description="Disordered" evidence="7">
    <location>
        <begin position="151"/>
        <end position="183"/>
    </location>
</feature>
<keyword evidence="2" id="KW-0805">Transcription regulation</keyword>
<dbReference type="GO" id="GO:0003677">
    <property type="term" value="F:DNA binding"/>
    <property type="evidence" value="ECO:0007669"/>
    <property type="project" value="UniProtKB-KW"/>
</dbReference>
<dbReference type="Pfam" id="PF00249">
    <property type="entry name" value="Myb_DNA-binding"/>
    <property type="match status" value="1"/>
</dbReference>
<dbReference type="PANTHER" id="PTHR31003">
    <property type="entry name" value="MYB FAMILY TRANSCRIPTION FACTOR"/>
    <property type="match status" value="1"/>
</dbReference>
<feature type="compositionally biased region" description="Basic and acidic residues" evidence="7">
    <location>
        <begin position="172"/>
        <end position="183"/>
    </location>
</feature>
<comment type="caution">
    <text evidence="9">The sequence shown here is derived from an EMBL/GenBank/DDBJ whole genome shotgun (WGS) entry which is preliminary data.</text>
</comment>
<dbReference type="Proteomes" id="UP001630127">
    <property type="component" value="Unassembled WGS sequence"/>
</dbReference>
<dbReference type="PANTHER" id="PTHR31003:SF3">
    <property type="entry name" value="HOMEODOMAIN-LIKE SUPERFAMILY PROTEIN-RELATED"/>
    <property type="match status" value="1"/>
</dbReference>
<evidence type="ECO:0000313" key="10">
    <source>
        <dbReference type="Proteomes" id="UP001630127"/>
    </source>
</evidence>
<keyword evidence="3" id="KW-0238">DNA-binding</keyword>
<dbReference type="FunFam" id="1.10.10.60:FF:000002">
    <property type="entry name" value="Myb family transcription factor"/>
    <property type="match status" value="1"/>
</dbReference>
<evidence type="ECO:0000256" key="5">
    <source>
        <dbReference type="ARBA" id="ARBA00023242"/>
    </source>
</evidence>
<dbReference type="Pfam" id="PF26575">
    <property type="entry name" value="HHO5_N"/>
    <property type="match status" value="1"/>
</dbReference>
<evidence type="ECO:0000313" key="9">
    <source>
        <dbReference type="EMBL" id="KAL3538902.1"/>
    </source>
</evidence>
<name>A0ABD3B732_9GENT</name>
<feature type="compositionally biased region" description="Basic residues" evidence="7">
    <location>
        <begin position="418"/>
        <end position="430"/>
    </location>
</feature>
<dbReference type="SUPFAM" id="SSF46689">
    <property type="entry name" value="Homeodomain-like"/>
    <property type="match status" value="1"/>
</dbReference>
<evidence type="ECO:0000256" key="7">
    <source>
        <dbReference type="SAM" id="MobiDB-lite"/>
    </source>
</evidence>
<evidence type="ECO:0000256" key="1">
    <source>
        <dbReference type="ARBA" id="ARBA00004123"/>
    </source>
</evidence>
<gene>
    <name evidence="9" type="ORF">ACH5RR_002268</name>
</gene>
<dbReference type="EMBL" id="JBJUIK010000001">
    <property type="protein sequence ID" value="KAL3538902.1"/>
    <property type="molecule type" value="Genomic_DNA"/>
</dbReference>
<dbReference type="NCBIfam" id="TIGR01557">
    <property type="entry name" value="myb_SHAQKYF"/>
    <property type="match status" value="1"/>
</dbReference>
<keyword evidence="5" id="KW-0539">Nucleus</keyword>
<reference evidence="9 10" key="1">
    <citation type="submission" date="2024-11" db="EMBL/GenBank/DDBJ databases">
        <title>A near-complete genome assembly of Cinchona calisaya.</title>
        <authorList>
            <person name="Lian D.C."/>
            <person name="Zhao X.W."/>
            <person name="Wei L."/>
        </authorList>
    </citation>
    <scope>NUCLEOTIDE SEQUENCE [LARGE SCALE GENOMIC DNA]</scope>
    <source>
        <tissue evidence="9">Nenye</tissue>
    </source>
</reference>
<evidence type="ECO:0000256" key="4">
    <source>
        <dbReference type="ARBA" id="ARBA00023163"/>
    </source>
</evidence>
<evidence type="ECO:0000256" key="2">
    <source>
        <dbReference type="ARBA" id="ARBA00023015"/>
    </source>
</evidence>
<dbReference type="InterPro" id="IPR017930">
    <property type="entry name" value="Myb_dom"/>
</dbReference>
<dbReference type="PROSITE" id="PS51294">
    <property type="entry name" value="HTH_MYB"/>
    <property type="match status" value="1"/>
</dbReference>
<evidence type="ECO:0000259" key="8">
    <source>
        <dbReference type="PROSITE" id="PS51294"/>
    </source>
</evidence>
<dbReference type="InterPro" id="IPR044787">
    <property type="entry name" value="HHO5-like"/>
</dbReference>
<organism evidence="9 10">
    <name type="scientific">Cinchona calisaya</name>
    <dbReference type="NCBI Taxonomy" id="153742"/>
    <lineage>
        <taxon>Eukaryota</taxon>
        <taxon>Viridiplantae</taxon>
        <taxon>Streptophyta</taxon>
        <taxon>Embryophyta</taxon>
        <taxon>Tracheophyta</taxon>
        <taxon>Spermatophyta</taxon>
        <taxon>Magnoliopsida</taxon>
        <taxon>eudicotyledons</taxon>
        <taxon>Gunneridae</taxon>
        <taxon>Pentapetalae</taxon>
        <taxon>asterids</taxon>
        <taxon>lamiids</taxon>
        <taxon>Gentianales</taxon>
        <taxon>Rubiaceae</taxon>
        <taxon>Cinchonoideae</taxon>
        <taxon>Cinchoneae</taxon>
        <taxon>Cinchona</taxon>
    </lineage>
</organism>
<protein>
    <recommendedName>
        <fullName evidence="8">HTH myb-type domain-containing protein</fullName>
    </recommendedName>
</protein>
<keyword evidence="10" id="KW-1185">Reference proteome</keyword>
<feature type="compositionally biased region" description="Polar residues" evidence="7">
    <location>
        <begin position="376"/>
        <end position="386"/>
    </location>
</feature>
<keyword evidence="4" id="KW-0804">Transcription</keyword>
<keyword evidence="6" id="KW-0175">Coiled coil</keyword>
<feature type="domain" description="HTH myb-type" evidence="8">
    <location>
        <begin position="283"/>
        <end position="343"/>
    </location>
</feature>